<gene>
    <name evidence="1" type="ORF">ACHAWO_000251</name>
</gene>
<sequence length="457" mass="51663">MEAPCKKDILIFVAVACLYLRLAFIVTNLDYPNIVRLHSEPSCIRAEIQYRIHSTSAGEGPLRNASMGMDYRCNVGSLPNGINRTDTLPLKLQEPGLFDFATSVKSTKSILFIGDSVAQQLSEAFDESLGITASVPQHFKEDANASIGYRRGFNGYKEGNKEIISFSSPTNGGGATAYWRLTDIWTTANENKPLPPHTGGGWNQHQIKVLRNQLMGRFNHTKFDAVVMNYNNWVWPEPKVLELRYRDAIRLARTNFNVTTIILVTYPFTKTVNSTKRWNDVHEYNKMLRHLSSEQNAWNETTILVLEFGNLTNQLLWTNARSIGVDMPDPRKVSSLHEWEMLDDVTTRFTNIPVCPISATVGQLCLHMPVVCAEYADENTDCLRNYISFDDMHWCSETIGARWSAGVACLLGCALNECTVRTESSVSNCQRRCNDQFMALNPIKHEWIDNPSWLSSC</sequence>
<accession>A0ABD3PUE2</accession>
<evidence type="ECO:0008006" key="3">
    <source>
        <dbReference type="Google" id="ProtNLM"/>
    </source>
</evidence>
<organism evidence="1 2">
    <name type="scientific">Cyclotella atomus</name>
    <dbReference type="NCBI Taxonomy" id="382360"/>
    <lineage>
        <taxon>Eukaryota</taxon>
        <taxon>Sar</taxon>
        <taxon>Stramenopiles</taxon>
        <taxon>Ochrophyta</taxon>
        <taxon>Bacillariophyta</taxon>
        <taxon>Coscinodiscophyceae</taxon>
        <taxon>Thalassiosirophycidae</taxon>
        <taxon>Stephanodiscales</taxon>
        <taxon>Stephanodiscaceae</taxon>
        <taxon>Cyclotella</taxon>
    </lineage>
</organism>
<dbReference type="AlphaFoldDB" id="A0ABD3PUE2"/>
<name>A0ABD3PUE2_9STRA</name>
<dbReference type="InterPro" id="IPR036514">
    <property type="entry name" value="SGNH_hydro_sf"/>
</dbReference>
<dbReference type="Gene3D" id="3.40.50.1110">
    <property type="entry name" value="SGNH hydrolase"/>
    <property type="match status" value="1"/>
</dbReference>
<keyword evidence="2" id="KW-1185">Reference proteome</keyword>
<reference evidence="1 2" key="1">
    <citation type="submission" date="2024-10" db="EMBL/GenBank/DDBJ databases">
        <title>Updated reference genomes for cyclostephanoid diatoms.</title>
        <authorList>
            <person name="Roberts W.R."/>
            <person name="Alverson A.J."/>
        </authorList>
    </citation>
    <scope>NUCLEOTIDE SEQUENCE [LARGE SCALE GENOMIC DNA]</scope>
    <source>
        <strain evidence="1 2">AJA010-31</strain>
    </source>
</reference>
<evidence type="ECO:0000313" key="2">
    <source>
        <dbReference type="Proteomes" id="UP001530400"/>
    </source>
</evidence>
<evidence type="ECO:0000313" key="1">
    <source>
        <dbReference type="EMBL" id="KAL3789780.1"/>
    </source>
</evidence>
<protein>
    <recommendedName>
        <fullName evidence="3">SGNH hydrolase-type esterase domain-containing protein</fullName>
    </recommendedName>
</protein>
<dbReference type="EMBL" id="JALLPJ020000514">
    <property type="protein sequence ID" value="KAL3789780.1"/>
    <property type="molecule type" value="Genomic_DNA"/>
</dbReference>
<proteinExistence type="predicted"/>
<comment type="caution">
    <text evidence="1">The sequence shown here is derived from an EMBL/GenBank/DDBJ whole genome shotgun (WGS) entry which is preliminary data.</text>
</comment>
<dbReference type="Proteomes" id="UP001530400">
    <property type="component" value="Unassembled WGS sequence"/>
</dbReference>